<evidence type="ECO:0000256" key="2">
    <source>
        <dbReference type="ARBA" id="ARBA00022475"/>
    </source>
</evidence>
<dbReference type="EMBL" id="JAYMYY010000001">
    <property type="protein sequence ID" value="MEO3989730.1"/>
    <property type="molecule type" value="Genomic_DNA"/>
</dbReference>
<dbReference type="InterPro" id="IPR035440">
    <property type="entry name" value="4HB_MCP_dom_sf"/>
</dbReference>
<evidence type="ECO:0000256" key="4">
    <source>
        <dbReference type="ARBA" id="ARBA00022500"/>
    </source>
</evidence>
<evidence type="ECO:0000256" key="11">
    <source>
        <dbReference type="PROSITE-ProRule" id="PRU00284"/>
    </source>
</evidence>
<feature type="coiled-coil region" evidence="12">
    <location>
        <begin position="472"/>
        <end position="510"/>
    </location>
</feature>
<dbReference type="SUPFAM" id="SSF47170">
    <property type="entry name" value="Aspartate receptor, ligand-binding domain"/>
    <property type="match status" value="1"/>
</dbReference>
<name>A0ABV0HI79_9ENTR</name>
<keyword evidence="17" id="KW-1185">Reference proteome</keyword>
<evidence type="ECO:0000256" key="13">
    <source>
        <dbReference type="SAM" id="Phobius"/>
    </source>
</evidence>
<keyword evidence="5" id="KW-0997">Cell inner membrane</keyword>
<keyword evidence="9 11" id="KW-0807">Transducer</keyword>
<comment type="subcellular location">
    <subcellularLocation>
        <location evidence="1">Cell inner membrane</location>
        <topology evidence="1">Multi-pass membrane protein</topology>
    </subcellularLocation>
</comment>
<evidence type="ECO:0000313" key="17">
    <source>
        <dbReference type="Proteomes" id="UP001444146"/>
    </source>
</evidence>
<dbReference type="InterPro" id="IPR003660">
    <property type="entry name" value="HAMP_dom"/>
</dbReference>
<dbReference type="InterPro" id="IPR051310">
    <property type="entry name" value="MCP_chemotaxis"/>
</dbReference>
<keyword evidence="7 13" id="KW-1133">Transmembrane helix</keyword>
<dbReference type="RefSeq" id="WP_347794147.1">
    <property type="nucleotide sequence ID" value="NZ_JAYMYY010000001.1"/>
</dbReference>
<keyword evidence="4" id="KW-0145">Chemotaxis</keyword>
<dbReference type="CDD" id="cd19407">
    <property type="entry name" value="Tar_Tsr_sensor"/>
    <property type="match status" value="1"/>
</dbReference>
<keyword evidence="3" id="KW-0488">Methylation</keyword>
<dbReference type="Pfam" id="PF00672">
    <property type="entry name" value="HAMP"/>
    <property type="match status" value="1"/>
</dbReference>
<feature type="domain" description="HAMP" evidence="15">
    <location>
        <begin position="215"/>
        <end position="267"/>
    </location>
</feature>
<evidence type="ECO:0000256" key="7">
    <source>
        <dbReference type="ARBA" id="ARBA00022989"/>
    </source>
</evidence>
<evidence type="ECO:0000256" key="8">
    <source>
        <dbReference type="ARBA" id="ARBA00023136"/>
    </source>
</evidence>
<organism evidence="16 17">
    <name type="scientific">Pseudocitrobacter cyperus</name>
    <dbReference type="NCBI Taxonomy" id="3112843"/>
    <lineage>
        <taxon>Bacteria</taxon>
        <taxon>Pseudomonadati</taxon>
        <taxon>Pseudomonadota</taxon>
        <taxon>Gammaproteobacteria</taxon>
        <taxon>Enterobacterales</taxon>
        <taxon>Enterobacteriaceae</taxon>
        <taxon>Pseudocitrobacter</taxon>
    </lineage>
</organism>
<dbReference type="Gene3D" id="1.20.120.30">
    <property type="entry name" value="Aspartate receptor, ligand-binding domain"/>
    <property type="match status" value="1"/>
</dbReference>
<dbReference type="CDD" id="cd06225">
    <property type="entry name" value="HAMP"/>
    <property type="match status" value="1"/>
</dbReference>
<evidence type="ECO:0000256" key="12">
    <source>
        <dbReference type="SAM" id="Coils"/>
    </source>
</evidence>
<comment type="caution">
    <text evidence="16">The sequence shown here is derived from an EMBL/GenBank/DDBJ whole genome shotgun (WGS) entry which is preliminary data.</text>
</comment>
<protein>
    <submittedName>
        <fullName evidence="16">Methyl-accepting chemotaxis protein</fullName>
    </submittedName>
</protein>
<dbReference type="NCBIfam" id="NF047851">
    <property type="entry name" value="MCPCitTducer"/>
    <property type="match status" value="1"/>
</dbReference>
<dbReference type="PRINTS" id="PR00260">
    <property type="entry name" value="CHEMTRNSDUCR"/>
</dbReference>
<evidence type="ECO:0000256" key="6">
    <source>
        <dbReference type="ARBA" id="ARBA00022692"/>
    </source>
</evidence>
<comment type="similarity">
    <text evidence="10">Belongs to the methyl-accepting chemotaxis (MCP) protein family.</text>
</comment>
<evidence type="ECO:0000256" key="10">
    <source>
        <dbReference type="ARBA" id="ARBA00029447"/>
    </source>
</evidence>
<dbReference type="SMART" id="SM00283">
    <property type="entry name" value="MA"/>
    <property type="match status" value="1"/>
</dbReference>
<evidence type="ECO:0000256" key="1">
    <source>
        <dbReference type="ARBA" id="ARBA00004429"/>
    </source>
</evidence>
<dbReference type="PROSITE" id="PS00538">
    <property type="entry name" value="CHEMOTAXIS_TRANSDUC_1"/>
    <property type="match status" value="1"/>
</dbReference>
<dbReference type="InterPro" id="IPR004091">
    <property type="entry name" value="Chemotax_Me-accpt_rcpt_Me-site"/>
</dbReference>
<keyword evidence="6 13" id="KW-0812">Transmembrane</keyword>
<sequence>MKNIKVITGIVTTLGIFSVLLLVTGALFYSSVSSDRLNFRNTGLLNYQQQQLGGSFQTLVETRVTINRVAIRILKNQLDPASLEVMNTLLGNASIQLADAQKQFSNYMNSDDVPGQDKVIDDKAAASFKQMYDVMEKSIQFLKADNYQAYGNLDAQQAQDDFKAVYSQWLAQNTLLLKAASEQNQSSYTGMLWTLGTILLIVIVALIAIWLGLQRVLLWPLKSVMGHIQAISEGDLTRTIEAEGRSEMSRLSAGLKSMQQSLAKTVTVVRDNSDSIYAGASEISAGSSDLSSRTEQQAAALEETAASMEQLTATVKQNTDNARQATGLAKNASETAQKGGRVVESVVNTMNEIAESSGKIVDITSVIDSIAFQTNILALNAAVEAARAGEQGRGFAVVAGEVRTLASRSAQAAKEIKVLIENSVSRIDTGSSQVREAGTTMKEIVSAVTRVTDIMGEIASASEEQSKGIEQVAQAVSEMDSVTQQNASLVEESASAAAALEDQASELRHAVAVFQLQQAEGRRVASVQEKLRPQPALLKQQPMDDANWETF</sequence>
<evidence type="ECO:0000259" key="14">
    <source>
        <dbReference type="PROSITE" id="PS50111"/>
    </source>
</evidence>
<dbReference type="PANTHER" id="PTHR43531:SF16">
    <property type="entry name" value="METHYL-ACCEPTING CHEMOTAXIS PROTEIN II"/>
    <property type="match status" value="1"/>
</dbReference>
<accession>A0ABV0HI79</accession>
<dbReference type="Proteomes" id="UP001444146">
    <property type="component" value="Unassembled WGS sequence"/>
</dbReference>
<dbReference type="CDD" id="cd11386">
    <property type="entry name" value="MCP_signal"/>
    <property type="match status" value="1"/>
</dbReference>
<dbReference type="InterPro" id="IPR004089">
    <property type="entry name" value="MCPsignal_dom"/>
</dbReference>
<gene>
    <name evidence="16" type="ORF">VSR74_07885</name>
</gene>
<feature type="domain" description="Methyl-accepting transducer" evidence="14">
    <location>
        <begin position="272"/>
        <end position="501"/>
    </location>
</feature>
<keyword evidence="8 13" id="KW-0472">Membrane</keyword>
<evidence type="ECO:0000313" key="16">
    <source>
        <dbReference type="EMBL" id="MEO3989730.1"/>
    </source>
</evidence>
<dbReference type="PROSITE" id="PS50111">
    <property type="entry name" value="CHEMOTAXIS_TRANSDUC_2"/>
    <property type="match status" value="1"/>
</dbReference>
<dbReference type="PANTHER" id="PTHR43531">
    <property type="entry name" value="PROTEIN ICFG"/>
    <property type="match status" value="1"/>
</dbReference>
<dbReference type="InterPro" id="IPR003122">
    <property type="entry name" value="Tar_rcpt_lig-bd"/>
</dbReference>
<evidence type="ECO:0000256" key="9">
    <source>
        <dbReference type="ARBA" id="ARBA00023224"/>
    </source>
</evidence>
<feature type="transmembrane region" description="Helical" evidence="13">
    <location>
        <begin position="192"/>
        <end position="213"/>
    </location>
</feature>
<evidence type="ECO:0000256" key="5">
    <source>
        <dbReference type="ARBA" id="ARBA00022519"/>
    </source>
</evidence>
<dbReference type="InterPro" id="IPR004090">
    <property type="entry name" value="Chemotax_Me-accpt_rcpt"/>
</dbReference>
<dbReference type="SMART" id="SM00319">
    <property type="entry name" value="TarH"/>
    <property type="match status" value="1"/>
</dbReference>
<dbReference type="Gene3D" id="1.10.287.950">
    <property type="entry name" value="Methyl-accepting chemotaxis protein"/>
    <property type="match status" value="1"/>
</dbReference>
<reference evidence="16 17" key="1">
    <citation type="submission" date="2024-01" db="EMBL/GenBank/DDBJ databases">
        <title>Pseudocitrobacter sp. Endophytic strain Cyp-38L.</title>
        <authorList>
            <person name="Amer M.A."/>
            <person name="Hamed S.M."/>
        </authorList>
    </citation>
    <scope>NUCLEOTIDE SEQUENCE [LARGE SCALE GENOMIC DNA]</scope>
    <source>
        <strain evidence="16 17">Cyp38S</strain>
    </source>
</reference>
<dbReference type="SMART" id="SM00304">
    <property type="entry name" value="HAMP"/>
    <property type="match status" value="1"/>
</dbReference>
<keyword evidence="12" id="KW-0175">Coiled coil</keyword>
<feature type="transmembrane region" description="Helical" evidence="13">
    <location>
        <begin position="6"/>
        <end position="30"/>
    </location>
</feature>
<evidence type="ECO:0000259" key="15">
    <source>
        <dbReference type="PROSITE" id="PS50885"/>
    </source>
</evidence>
<proteinExistence type="inferred from homology"/>
<dbReference type="Pfam" id="PF00015">
    <property type="entry name" value="MCPsignal"/>
    <property type="match status" value="1"/>
</dbReference>
<evidence type="ECO:0000256" key="3">
    <source>
        <dbReference type="ARBA" id="ARBA00022481"/>
    </source>
</evidence>
<dbReference type="PROSITE" id="PS50885">
    <property type="entry name" value="HAMP"/>
    <property type="match status" value="1"/>
</dbReference>
<dbReference type="SUPFAM" id="SSF58104">
    <property type="entry name" value="Methyl-accepting chemotaxis protein (MCP) signaling domain"/>
    <property type="match status" value="1"/>
</dbReference>
<dbReference type="Pfam" id="PF02203">
    <property type="entry name" value="TarH"/>
    <property type="match status" value="1"/>
</dbReference>
<keyword evidence="2" id="KW-1003">Cell membrane</keyword>